<gene>
    <name evidence="2" type="ORF">E6K79_07395</name>
</gene>
<dbReference type="Proteomes" id="UP000317691">
    <property type="component" value="Unassembled WGS sequence"/>
</dbReference>
<keyword evidence="1" id="KW-0732">Signal</keyword>
<evidence type="ECO:0000313" key="2">
    <source>
        <dbReference type="EMBL" id="TMQ64526.1"/>
    </source>
</evidence>
<dbReference type="EMBL" id="VBOZ01000019">
    <property type="protein sequence ID" value="TMQ64526.1"/>
    <property type="molecule type" value="Genomic_DNA"/>
</dbReference>
<protein>
    <submittedName>
        <fullName evidence="2">Uncharacterized protein</fullName>
    </submittedName>
</protein>
<accession>A0A538TLL8</accession>
<sequence>MFRPSALRFHLAAVAIAASATASLLLTAAPAFSQGTPVTAAGSRVGAKETSLQRIQKMVARINAEASTPEGEEAVLDRLSKQLGASPDSLRAQHSAWGLGYGEVAMAYGFARASKKPGVTPEQVVELRRGGMAWDAIGKELGVRVDTVAAKMRRHVGPRSGARSK</sequence>
<evidence type="ECO:0000256" key="1">
    <source>
        <dbReference type="SAM" id="SignalP"/>
    </source>
</evidence>
<reference evidence="2 3" key="1">
    <citation type="journal article" date="2019" name="Nat. Microbiol.">
        <title>Mediterranean grassland soil C-N compound turnover is dependent on rainfall and depth, and is mediated by genomically divergent microorganisms.</title>
        <authorList>
            <person name="Diamond S."/>
            <person name="Andeer P.F."/>
            <person name="Li Z."/>
            <person name="Crits-Christoph A."/>
            <person name="Burstein D."/>
            <person name="Anantharaman K."/>
            <person name="Lane K.R."/>
            <person name="Thomas B.C."/>
            <person name="Pan C."/>
            <person name="Northen T.R."/>
            <person name="Banfield J.F."/>
        </authorList>
    </citation>
    <scope>NUCLEOTIDE SEQUENCE [LARGE SCALE GENOMIC DNA]</scope>
    <source>
        <strain evidence="2">WS_9</strain>
    </source>
</reference>
<feature type="signal peptide" evidence="1">
    <location>
        <begin position="1"/>
        <end position="33"/>
    </location>
</feature>
<dbReference type="AlphaFoldDB" id="A0A538TLL8"/>
<comment type="caution">
    <text evidence="2">The sequence shown here is derived from an EMBL/GenBank/DDBJ whole genome shotgun (WGS) entry which is preliminary data.</text>
</comment>
<evidence type="ECO:0000313" key="3">
    <source>
        <dbReference type="Proteomes" id="UP000317691"/>
    </source>
</evidence>
<proteinExistence type="predicted"/>
<feature type="chain" id="PRO_5021882006" evidence="1">
    <location>
        <begin position="34"/>
        <end position="165"/>
    </location>
</feature>
<name>A0A538TLL8_UNCEI</name>
<organism evidence="2 3">
    <name type="scientific">Eiseniibacteriota bacterium</name>
    <dbReference type="NCBI Taxonomy" id="2212470"/>
    <lineage>
        <taxon>Bacteria</taxon>
        <taxon>Candidatus Eiseniibacteriota</taxon>
    </lineage>
</organism>